<dbReference type="Gramene" id="AET3Gv21109000.1">
    <property type="protein sequence ID" value="AET3Gv21109000.1"/>
    <property type="gene ID" value="AET3Gv21109000"/>
</dbReference>
<dbReference type="Pfam" id="PF00560">
    <property type="entry name" value="LRR_1"/>
    <property type="match status" value="9"/>
</dbReference>
<evidence type="ECO:0000256" key="5">
    <source>
        <dbReference type="ARBA" id="ARBA00022626"/>
    </source>
</evidence>
<reference evidence="16" key="3">
    <citation type="journal article" date="2017" name="Nature">
        <title>Genome sequence of the progenitor of the wheat D genome Aegilops tauschii.</title>
        <authorList>
            <person name="Luo M.C."/>
            <person name="Gu Y.Q."/>
            <person name="Puiu D."/>
            <person name="Wang H."/>
            <person name="Twardziok S.O."/>
            <person name="Deal K.R."/>
            <person name="Huo N."/>
            <person name="Zhu T."/>
            <person name="Wang L."/>
            <person name="Wang Y."/>
            <person name="McGuire P.E."/>
            <person name="Liu S."/>
            <person name="Long H."/>
            <person name="Ramasamy R.K."/>
            <person name="Rodriguez J.C."/>
            <person name="Van S.L."/>
            <person name="Yuan L."/>
            <person name="Wang Z."/>
            <person name="Xia Z."/>
            <person name="Xiao L."/>
            <person name="Anderson O.D."/>
            <person name="Ouyang S."/>
            <person name="Liang Y."/>
            <person name="Zimin A.V."/>
            <person name="Pertea G."/>
            <person name="Qi P."/>
            <person name="Bennetzen J.L."/>
            <person name="Dai X."/>
            <person name="Dawson M.W."/>
            <person name="Muller H.G."/>
            <person name="Kugler K."/>
            <person name="Rivarola-Duarte L."/>
            <person name="Spannagl M."/>
            <person name="Mayer K.F.X."/>
            <person name="Lu F.H."/>
            <person name="Bevan M.W."/>
            <person name="Leroy P."/>
            <person name="Li P."/>
            <person name="You F.M."/>
            <person name="Sun Q."/>
            <person name="Liu Z."/>
            <person name="Lyons E."/>
            <person name="Wicker T."/>
            <person name="Salzberg S.L."/>
            <person name="Devos K.M."/>
            <person name="Dvorak J."/>
        </authorList>
    </citation>
    <scope>NUCLEOTIDE SEQUENCE [LARGE SCALE GENOMIC DNA]</scope>
    <source>
        <strain evidence="16">cv. AL8/78</strain>
    </source>
</reference>
<protein>
    <submittedName>
        <fullName evidence="16">Uncharacterized protein</fullName>
    </submittedName>
</protein>
<evidence type="ECO:0000256" key="13">
    <source>
        <dbReference type="SAM" id="SignalP"/>
    </source>
</evidence>
<dbReference type="FunFam" id="3.80.10.10:FF:000095">
    <property type="entry name" value="LRR receptor-like serine/threonine-protein kinase GSO1"/>
    <property type="match status" value="1"/>
</dbReference>
<dbReference type="FunFam" id="3.80.10.10:FF:000129">
    <property type="entry name" value="Leucine-rich repeat receptor-like kinase"/>
    <property type="match status" value="1"/>
</dbReference>
<evidence type="ECO:0000256" key="7">
    <source>
        <dbReference type="ARBA" id="ARBA00022729"/>
    </source>
</evidence>
<dbReference type="PRINTS" id="PR00019">
    <property type="entry name" value="LEURICHRPT"/>
</dbReference>
<keyword evidence="17" id="KW-1185">Reference proteome</keyword>
<evidence type="ECO:0000259" key="15">
    <source>
        <dbReference type="Pfam" id="PF23598"/>
    </source>
</evidence>
<keyword evidence="11" id="KW-0325">Glycoprotein</keyword>
<evidence type="ECO:0000256" key="11">
    <source>
        <dbReference type="ARBA" id="ARBA00023180"/>
    </source>
</evidence>
<comment type="similarity">
    <text evidence="2">Belongs to the RLP family.</text>
</comment>
<keyword evidence="4" id="KW-0433">Leucine-rich repeat</keyword>
<feature type="transmembrane region" description="Helical" evidence="12">
    <location>
        <begin position="910"/>
        <end position="933"/>
    </location>
</feature>
<evidence type="ECO:0000256" key="1">
    <source>
        <dbReference type="ARBA" id="ARBA00004251"/>
    </source>
</evidence>
<dbReference type="GO" id="GO:0005886">
    <property type="term" value="C:plasma membrane"/>
    <property type="evidence" value="ECO:0007669"/>
    <property type="project" value="UniProtKB-SubCell"/>
</dbReference>
<evidence type="ECO:0000259" key="14">
    <source>
        <dbReference type="Pfam" id="PF08263"/>
    </source>
</evidence>
<dbReference type="FunFam" id="3.80.10.10:FF:000111">
    <property type="entry name" value="LRR receptor-like serine/threonine-protein kinase ERECTA"/>
    <property type="match status" value="1"/>
</dbReference>
<evidence type="ECO:0000256" key="8">
    <source>
        <dbReference type="ARBA" id="ARBA00022737"/>
    </source>
</evidence>
<proteinExistence type="inferred from homology"/>
<dbReference type="EnsemblPlants" id="AET3Gv21109000.1">
    <property type="protein sequence ID" value="AET3Gv21109000.1"/>
    <property type="gene ID" value="AET3Gv21109000"/>
</dbReference>
<evidence type="ECO:0000256" key="2">
    <source>
        <dbReference type="ARBA" id="ARBA00009592"/>
    </source>
</evidence>
<dbReference type="PANTHER" id="PTHR48063:SF45">
    <property type="entry name" value="LEUCINE-RICH REPEAT-CONTAINING N-TERMINAL PLANT-TYPE DOMAIN-CONTAINING PROTEIN"/>
    <property type="match status" value="1"/>
</dbReference>
<dbReference type="FunFam" id="3.80.10.10:FF:000649">
    <property type="entry name" value="Leucine Rich Repeat family protein"/>
    <property type="match status" value="1"/>
</dbReference>
<evidence type="ECO:0000256" key="10">
    <source>
        <dbReference type="ARBA" id="ARBA00023136"/>
    </source>
</evidence>
<reference evidence="16" key="4">
    <citation type="submission" date="2019-03" db="UniProtKB">
        <authorList>
            <consortium name="EnsemblPlants"/>
        </authorList>
    </citation>
    <scope>IDENTIFICATION</scope>
</reference>
<dbReference type="AlphaFoldDB" id="A0A453GMA4"/>
<dbReference type="InterPro" id="IPR055414">
    <property type="entry name" value="LRR_R13L4/SHOC2-like"/>
</dbReference>
<dbReference type="Pfam" id="PF08263">
    <property type="entry name" value="LRRNT_2"/>
    <property type="match status" value="1"/>
</dbReference>
<feature type="chain" id="PRO_5019569108" evidence="13">
    <location>
        <begin position="34"/>
        <end position="970"/>
    </location>
</feature>
<keyword evidence="5" id="KW-1070">Brassinosteroid signaling pathway</keyword>
<evidence type="ECO:0000313" key="16">
    <source>
        <dbReference type="EnsemblPlants" id="AET3Gv21109000.1"/>
    </source>
</evidence>
<dbReference type="Proteomes" id="UP000015105">
    <property type="component" value="Chromosome 3D"/>
</dbReference>
<accession>A0A453GMA4</accession>
<comment type="subcellular location">
    <subcellularLocation>
        <location evidence="1">Cell membrane</location>
        <topology evidence="1">Single-pass type I membrane protein</topology>
    </subcellularLocation>
</comment>
<evidence type="ECO:0000256" key="4">
    <source>
        <dbReference type="ARBA" id="ARBA00022614"/>
    </source>
</evidence>
<keyword evidence="9 12" id="KW-1133">Transmembrane helix</keyword>
<keyword evidence="6 12" id="KW-0812">Transmembrane</keyword>
<dbReference type="InterPro" id="IPR013210">
    <property type="entry name" value="LRR_N_plant-typ"/>
</dbReference>
<organism evidence="16 17">
    <name type="scientific">Aegilops tauschii subsp. strangulata</name>
    <name type="common">Goatgrass</name>
    <dbReference type="NCBI Taxonomy" id="200361"/>
    <lineage>
        <taxon>Eukaryota</taxon>
        <taxon>Viridiplantae</taxon>
        <taxon>Streptophyta</taxon>
        <taxon>Embryophyta</taxon>
        <taxon>Tracheophyta</taxon>
        <taxon>Spermatophyta</taxon>
        <taxon>Magnoliopsida</taxon>
        <taxon>Liliopsida</taxon>
        <taxon>Poales</taxon>
        <taxon>Poaceae</taxon>
        <taxon>BOP clade</taxon>
        <taxon>Pooideae</taxon>
        <taxon>Triticodae</taxon>
        <taxon>Triticeae</taxon>
        <taxon>Triticinae</taxon>
        <taxon>Aegilops</taxon>
    </lineage>
</organism>
<dbReference type="Gene3D" id="3.80.10.10">
    <property type="entry name" value="Ribonuclease Inhibitor"/>
    <property type="match status" value="4"/>
</dbReference>
<keyword evidence="10 12" id="KW-0472">Membrane</keyword>
<dbReference type="GO" id="GO:0009742">
    <property type="term" value="P:brassinosteroid mediated signaling pathway"/>
    <property type="evidence" value="ECO:0007669"/>
    <property type="project" value="UniProtKB-KW"/>
</dbReference>
<dbReference type="STRING" id="200361.A0A453GMA4"/>
<dbReference type="SUPFAM" id="SSF52058">
    <property type="entry name" value="L domain-like"/>
    <property type="match status" value="3"/>
</dbReference>
<evidence type="ECO:0000313" key="17">
    <source>
        <dbReference type="Proteomes" id="UP000015105"/>
    </source>
</evidence>
<dbReference type="SMART" id="SM00369">
    <property type="entry name" value="LRR_TYP"/>
    <property type="match status" value="8"/>
</dbReference>
<evidence type="ECO:0000256" key="9">
    <source>
        <dbReference type="ARBA" id="ARBA00022989"/>
    </source>
</evidence>
<sequence>QQTHIKMTMLRFLAQGTLIALSCLLFSIPPAATASIRPPAPPPPPSASNGSCIAYERAALLSIRASLWNPNFDFSSWQGEDCCTWKGVRCSYRTGHVVKLNLRGKSNCYPVDENRGEISHSLVSLQQLRYLDMSCNNFNGAKIPESIGSLPSLRYLNLSYNWFYGRVPPQIGNLSKLTYLDLKPSDSFSLELYSGDVHWLSHLSSLKHLDLSHMNLTAAVDWVHQVNMLPALRKLYLQYTGIRNRVAFLGQSNLTALEVLDISGNNFSTTISPNWFWNTTSLTYLNLKGCNFRGPIPDSIGNMTSLEQVYFQRNNLMATMIPYGFRNLCSLKILDLEQSNTSGDITELMERLPNCPSNMLQILDFSYNNISGALPNWPGPLTNLTYLVLSGTNITGPIPEWIGALTELVSLELGGNRLNGIVTEYHLKGLKDLKFLGLHNTDLQIKVSPNWIPPFKLQAIFLASLQLGPAFPPWLRSQTGLQLLHMSNASITAIPAWFWVAFSRTNFIDLSDNEITGTLPATLEFMSTQKMVLSNNRLIGMVPKFPRNTEYMDLSGNSFSGTLPSDFAAPLLEELILYNNSISGTIPSSICSLSQLVVLDLSGNKLTGEVPTCEEDSNSQMSSLHVVNLNTNNLSGDFPKVLRNCQYLVFIDLSYNKFSGDLPTWMGVNFPYLALLRLRYNMFSGKIPVEIGMLQGLQFLDLAHNKFSGSMPDSLVKISAMAQSSGYSYALYQALLSGQGLQIYNSVYDGVYSMDKVSVLTKGQQLEFSLQISYMVILDLSSNSLTGVIPRDIGCLIGLRGLNFSWNNLSGEIPKKIGELKQLESLDLSNNELSGGIPSSMETMTSLSHMNLSYNTLSGKIPLGNQLGTFDASAYIGNIGLCGFPLTPSCLGNRSGQPRYKDDGDGLEDISLYLGLTVGFAFGFGVVFCVMLFKKRWRISYFMFVEGLQDKIYVVVVLKWANLKRKLVKT</sequence>
<dbReference type="InterPro" id="IPR046956">
    <property type="entry name" value="RLP23-like"/>
</dbReference>
<feature type="domain" description="Leucine-rich repeat-containing N-terminal plant-type" evidence="14">
    <location>
        <begin position="55"/>
        <end position="91"/>
    </location>
</feature>
<keyword evidence="3" id="KW-1003">Cell membrane</keyword>
<keyword evidence="8" id="KW-0677">Repeat</keyword>
<reference evidence="16" key="5">
    <citation type="journal article" date="2021" name="G3 (Bethesda)">
        <title>Aegilops tauschii genome assembly Aet v5.0 features greater sequence contiguity and improved annotation.</title>
        <authorList>
            <person name="Wang L."/>
            <person name="Zhu T."/>
            <person name="Rodriguez J.C."/>
            <person name="Deal K.R."/>
            <person name="Dubcovsky J."/>
            <person name="McGuire P.E."/>
            <person name="Lux T."/>
            <person name="Spannagl M."/>
            <person name="Mayer K.F.X."/>
            <person name="Baldrich P."/>
            <person name="Meyers B.C."/>
            <person name="Huo N."/>
            <person name="Gu Y.Q."/>
            <person name="Zhou H."/>
            <person name="Devos K.M."/>
            <person name="Bennetzen J.L."/>
            <person name="Unver T."/>
            <person name="Budak H."/>
            <person name="Gulick P.J."/>
            <person name="Galiba G."/>
            <person name="Kalapos B."/>
            <person name="Nelson D.R."/>
            <person name="Li P."/>
            <person name="You F.M."/>
            <person name="Luo M.C."/>
            <person name="Dvorak J."/>
        </authorList>
    </citation>
    <scope>NUCLEOTIDE SEQUENCE [LARGE SCALE GENOMIC DNA]</scope>
    <source>
        <strain evidence="16">cv. AL8/78</strain>
    </source>
</reference>
<dbReference type="InterPro" id="IPR001611">
    <property type="entry name" value="Leu-rich_rpt"/>
</dbReference>
<dbReference type="PANTHER" id="PTHR48063">
    <property type="entry name" value="LRR RECEPTOR-LIKE KINASE"/>
    <property type="match status" value="1"/>
</dbReference>
<feature type="signal peptide" evidence="13">
    <location>
        <begin position="1"/>
        <end position="33"/>
    </location>
</feature>
<evidence type="ECO:0000256" key="3">
    <source>
        <dbReference type="ARBA" id="ARBA00022475"/>
    </source>
</evidence>
<feature type="domain" description="Disease resistance R13L4/SHOC-2-like LRR" evidence="15">
    <location>
        <begin position="200"/>
        <end position="413"/>
    </location>
</feature>
<reference evidence="17" key="1">
    <citation type="journal article" date="2014" name="Science">
        <title>Ancient hybridizations among the ancestral genomes of bread wheat.</title>
        <authorList>
            <consortium name="International Wheat Genome Sequencing Consortium,"/>
            <person name="Marcussen T."/>
            <person name="Sandve S.R."/>
            <person name="Heier L."/>
            <person name="Spannagl M."/>
            <person name="Pfeifer M."/>
            <person name="Jakobsen K.S."/>
            <person name="Wulff B.B."/>
            <person name="Steuernagel B."/>
            <person name="Mayer K.F."/>
            <person name="Olsen O.A."/>
        </authorList>
    </citation>
    <scope>NUCLEOTIDE SEQUENCE [LARGE SCALE GENOMIC DNA]</scope>
    <source>
        <strain evidence="17">cv. AL8/78</strain>
    </source>
</reference>
<evidence type="ECO:0000256" key="12">
    <source>
        <dbReference type="SAM" id="Phobius"/>
    </source>
</evidence>
<reference evidence="17" key="2">
    <citation type="journal article" date="2017" name="Nat. Plants">
        <title>The Aegilops tauschii genome reveals multiple impacts of transposons.</title>
        <authorList>
            <person name="Zhao G."/>
            <person name="Zou C."/>
            <person name="Li K."/>
            <person name="Wang K."/>
            <person name="Li T."/>
            <person name="Gao L."/>
            <person name="Zhang X."/>
            <person name="Wang H."/>
            <person name="Yang Z."/>
            <person name="Liu X."/>
            <person name="Jiang W."/>
            <person name="Mao L."/>
            <person name="Kong X."/>
            <person name="Jiao Y."/>
            <person name="Jia J."/>
        </authorList>
    </citation>
    <scope>NUCLEOTIDE SEQUENCE [LARGE SCALE GENOMIC DNA]</scope>
    <source>
        <strain evidence="17">cv. AL8/78</strain>
    </source>
</reference>
<dbReference type="Pfam" id="PF23598">
    <property type="entry name" value="LRR_14"/>
    <property type="match status" value="1"/>
</dbReference>
<evidence type="ECO:0000256" key="6">
    <source>
        <dbReference type="ARBA" id="ARBA00022692"/>
    </source>
</evidence>
<name>A0A453GMA4_AEGTS</name>
<keyword evidence="7 13" id="KW-0732">Signal</keyword>
<dbReference type="InterPro" id="IPR003591">
    <property type="entry name" value="Leu-rich_rpt_typical-subtyp"/>
</dbReference>
<dbReference type="InterPro" id="IPR032675">
    <property type="entry name" value="LRR_dom_sf"/>
</dbReference>